<dbReference type="InterPro" id="IPR050191">
    <property type="entry name" value="ATP-dep_DNA_ligase"/>
</dbReference>
<evidence type="ECO:0000259" key="5">
    <source>
        <dbReference type="Pfam" id="PF01068"/>
    </source>
</evidence>
<dbReference type="InterPro" id="IPR044119">
    <property type="entry name" value="Adenylation_LigC-like"/>
</dbReference>
<organism evidence="7 8">
    <name type="scientific">Glacieibacterium frigidum</name>
    <dbReference type="NCBI Taxonomy" id="2593303"/>
    <lineage>
        <taxon>Bacteria</taxon>
        <taxon>Pseudomonadati</taxon>
        <taxon>Pseudomonadota</taxon>
        <taxon>Alphaproteobacteria</taxon>
        <taxon>Sphingomonadales</taxon>
        <taxon>Sphingosinicellaceae</taxon>
        <taxon>Glacieibacterium</taxon>
    </lineage>
</organism>
<dbReference type="Gene3D" id="2.40.50.140">
    <property type="entry name" value="Nucleic acid-binding proteins"/>
    <property type="match status" value="1"/>
</dbReference>
<dbReference type="InterPro" id="IPR012309">
    <property type="entry name" value="DNA_ligase_ATP-dep_C"/>
</dbReference>
<comment type="catalytic activity">
    <reaction evidence="4">
        <text>ATP + (deoxyribonucleotide)n-3'-hydroxyl + 5'-phospho-(deoxyribonucleotide)m = (deoxyribonucleotide)n+m + AMP + diphosphate.</text>
        <dbReference type="EC" id="6.5.1.1"/>
    </reaction>
</comment>
<dbReference type="OrthoDB" id="9770771at2"/>
<dbReference type="AlphaFoldDB" id="A0A552U7M0"/>
<dbReference type="InterPro" id="IPR012340">
    <property type="entry name" value="NA-bd_OB-fold"/>
</dbReference>
<dbReference type="InterPro" id="IPR016059">
    <property type="entry name" value="DNA_ligase_ATP-dep_CS"/>
</dbReference>
<gene>
    <name evidence="7" type="ORF">FMM06_10880</name>
</gene>
<dbReference type="InterPro" id="IPR044117">
    <property type="entry name" value="OBF_LigC-like"/>
</dbReference>
<keyword evidence="8" id="KW-1185">Reference proteome</keyword>
<dbReference type="Pfam" id="PF01068">
    <property type="entry name" value="DNA_ligase_A_M"/>
    <property type="match status" value="1"/>
</dbReference>
<accession>A0A552U7M0</accession>
<dbReference type="NCBIfam" id="NF006078">
    <property type="entry name" value="PRK08224.1"/>
    <property type="match status" value="1"/>
</dbReference>
<dbReference type="GO" id="GO:0005524">
    <property type="term" value="F:ATP binding"/>
    <property type="evidence" value="ECO:0007669"/>
    <property type="project" value="InterPro"/>
</dbReference>
<dbReference type="Proteomes" id="UP000317894">
    <property type="component" value="Unassembled WGS sequence"/>
</dbReference>
<dbReference type="Gene3D" id="3.30.470.30">
    <property type="entry name" value="DNA ligase/mRNA capping enzyme"/>
    <property type="match status" value="1"/>
</dbReference>
<feature type="domain" description="DNA ligase ATP-dependent C-terminal" evidence="6">
    <location>
        <begin position="220"/>
        <end position="318"/>
    </location>
</feature>
<dbReference type="CDD" id="cd07970">
    <property type="entry name" value="OBF_DNA_ligase_LigC"/>
    <property type="match status" value="1"/>
</dbReference>
<evidence type="ECO:0000313" key="8">
    <source>
        <dbReference type="Proteomes" id="UP000317894"/>
    </source>
</evidence>
<dbReference type="SUPFAM" id="SSF56091">
    <property type="entry name" value="DNA ligase/mRNA capping enzyme, catalytic domain"/>
    <property type="match status" value="1"/>
</dbReference>
<comment type="caution">
    <text evidence="7">The sequence shown here is derived from an EMBL/GenBank/DDBJ whole genome shotgun (WGS) entry which is preliminary data.</text>
</comment>
<dbReference type="InterPro" id="IPR012310">
    <property type="entry name" value="DNA_ligase_ATP-dep_cent"/>
</dbReference>
<comment type="similarity">
    <text evidence="1">Belongs to the ATP-dependent DNA ligase family.</text>
</comment>
<dbReference type="PANTHER" id="PTHR45674:SF4">
    <property type="entry name" value="DNA LIGASE 1"/>
    <property type="match status" value="1"/>
</dbReference>
<feature type="domain" description="ATP-dependent DNA ligase family profile" evidence="5">
    <location>
        <begin position="21"/>
        <end position="201"/>
    </location>
</feature>
<evidence type="ECO:0000256" key="3">
    <source>
        <dbReference type="ARBA" id="ARBA00022598"/>
    </source>
</evidence>
<dbReference type="GO" id="GO:0003910">
    <property type="term" value="F:DNA ligase (ATP) activity"/>
    <property type="evidence" value="ECO:0007669"/>
    <property type="project" value="UniProtKB-EC"/>
</dbReference>
<keyword evidence="3 7" id="KW-0436">Ligase</keyword>
<dbReference type="Gene3D" id="3.30.1490.70">
    <property type="match status" value="1"/>
</dbReference>
<protein>
    <recommendedName>
        <fullName evidence="2">DNA ligase (ATP)</fullName>
        <ecNumber evidence="2">6.5.1.1</ecNumber>
    </recommendedName>
</protein>
<name>A0A552U7M0_9SPHN</name>
<dbReference type="EMBL" id="VJWA01000002">
    <property type="protein sequence ID" value="TRW14215.1"/>
    <property type="molecule type" value="Genomic_DNA"/>
</dbReference>
<dbReference type="SUPFAM" id="SSF50249">
    <property type="entry name" value="Nucleic acid-binding proteins"/>
    <property type="match status" value="1"/>
</dbReference>
<evidence type="ECO:0000256" key="2">
    <source>
        <dbReference type="ARBA" id="ARBA00012727"/>
    </source>
</evidence>
<sequence length="339" mass="36593">MAAPPTSLAIDLAPVEAKLVEALPESDGWQFEPKWDGFRCLVFRAGDDVQLMSKSGKPLQRFFPEVAARFARLAAKRFVLDGELIIETGGALAFDALQARLHPAASRITKLSVATPARFMAFDLLDDGTPLVARPLAERRAVLEAWHARHGDADVLLSPATTDRDAALAWLAATGGALDGVIAKRLDDPYHSGERAMLKVKVHRTADCVVGGWRAESGGDLVASLLLGLYDGEGRLNHVGHTSALGGVDRAALTAELHALAGEGFDGDAPGGPSRWANARSAEWFPLRPERVVEVRFDQVTAGRFRHGTGFVRWRPDKAPRQCGCEQLGFALRPAELEL</sequence>
<reference evidence="7 8" key="1">
    <citation type="submission" date="2019-07" db="EMBL/GenBank/DDBJ databases">
        <title>Novel species isolated from glacier.</title>
        <authorList>
            <person name="Liu Q."/>
            <person name="Xin Y.-H."/>
        </authorList>
    </citation>
    <scope>NUCLEOTIDE SEQUENCE [LARGE SCALE GENOMIC DNA]</scope>
    <source>
        <strain evidence="7 8">LB1R16</strain>
    </source>
</reference>
<dbReference type="Pfam" id="PF04679">
    <property type="entry name" value="DNA_ligase_A_C"/>
    <property type="match status" value="1"/>
</dbReference>
<dbReference type="PROSITE" id="PS00697">
    <property type="entry name" value="DNA_LIGASE_A1"/>
    <property type="match status" value="1"/>
</dbReference>
<dbReference type="GO" id="GO:0006310">
    <property type="term" value="P:DNA recombination"/>
    <property type="evidence" value="ECO:0007669"/>
    <property type="project" value="InterPro"/>
</dbReference>
<dbReference type="EC" id="6.5.1.1" evidence="2"/>
<evidence type="ECO:0000313" key="7">
    <source>
        <dbReference type="EMBL" id="TRW14215.1"/>
    </source>
</evidence>
<evidence type="ECO:0000259" key="6">
    <source>
        <dbReference type="Pfam" id="PF04679"/>
    </source>
</evidence>
<evidence type="ECO:0000256" key="1">
    <source>
        <dbReference type="ARBA" id="ARBA00007572"/>
    </source>
</evidence>
<evidence type="ECO:0000256" key="4">
    <source>
        <dbReference type="ARBA" id="ARBA00034003"/>
    </source>
</evidence>
<dbReference type="RefSeq" id="WP_144237420.1">
    <property type="nucleotide sequence ID" value="NZ_VJWA01000002.1"/>
</dbReference>
<proteinExistence type="inferred from homology"/>
<dbReference type="GO" id="GO:0006281">
    <property type="term" value="P:DNA repair"/>
    <property type="evidence" value="ECO:0007669"/>
    <property type="project" value="InterPro"/>
</dbReference>
<dbReference type="CDD" id="cd07905">
    <property type="entry name" value="Adenylation_DNA_ligase_LigC"/>
    <property type="match status" value="1"/>
</dbReference>
<dbReference type="PANTHER" id="PTHR45674">
    <property type="entry name" value="DNA LIGASE 1/3 FAMILY MEMBER"/>
    <property type="match status" value="1"/>
</dbReference>